<feature type="compositionally biased region" description="Acidic residues" evidence="1">
    <location>
        <begin position="94"/>
        <end position="105"/>
    </location>
</feature>
<organism evidence="2 3">
    <name type="scientific">Pseudocohnilembus persalinus</name>
    <name type="common">Ciliate</name>
    <dbReference type="NCBI Taxonomy" id="266149"/>
    <lineage>
        <taxon>Eukaryota</taxon>
        <taxon>Sar</taxon>
        <taxon>Alveolata</taxon>
        <taxon>Ciliophora</taxon>
        <taxon>Intramacronucleata</taxon>
        <taxon>Oligohymenophorea</taxon>
        <taxon>Scuticociliatia</taxon>
        <taxon>Philasterida</taxon>
        <taxon>Pseudocohnilembidae</taxon>
        <taxon>Pseudocohnilembus</taxon>
    </lineage>
</organism>
<dbReference type="AlphaFoldDB" id="A0A0V0QK82"/>
<feature type="compositionally biased region" description="Polar residues" evidence="1">
    <location>
        <begin position="21"/>
        <end position="32"/>
    </location>
</feature>
<evidence type="ECO:0000256" key="1">
    <source>
        <dbReference type="SAM" id="MobiDB-lite"/>
    </source>
</evidence>
<protein>
    <submittedName>
        <fullName evidence="2">Uncharacterized protein</fullName>
    </submittedName>
</protein>
<proteinExistence type="predicted"/>
<gene>
    <name evidence="2" type="ORF">PPERSA_11862</name>
</gene>
<feature type="region of interest" description="Disordered" evidence="1">
    <location>
        <begin position="1"/>
        <end position="32"/>
    </location>
</feature>
<feature type="region of interest" description="Disordered" evidence="1">
    <location>
        <begin position="165"/>
        <end position="185"/>
    </location>
</feature>
<name>A0A0V0QK82_PSEPJ</name>
<feature type="compositionally biased region" description="Polar residues" evidence="1">
    <location>
        <begin position="165"/>
        <end position="175"/>
    </location>
</feature>
<sequence>MIDNKISANLEQQNDEQNEQKYNSEGIQTNRTDTVNLLRNTGQTYQSNNNDKIENLSKNGILISEQNQIDKTYDIQYNLVYSSSEQNNQHQLLNDDDNEEDEQNDDSSLSEGMKQKLESIDLKVQKNKYSLVKQFQLEQSQNPKDNNQNVQFNKKQKGLLDTLDQSPDQFMNQKSKNIKQQDKRDQFFFSEKQRAKKKRAVFDLQNNKISENNDNDNDINDQRQCQQKKKEKQQGLGKQQKQTYINNGCISGSNSNNNLLQKQSLLSLSSRNKPTVTKVFQSIVPAKTNNNQILEIRVYYRYFGNMGDC</sequence>
<dbReference type="Proteomes" id="UP000054937">
    <property type="component" value="Unassembled WGS sequence"/>
</dbReference>
<reference evidence="2 3" key="1">
    <citation type="journal article" date="2015" name="Sci. Rep.">
        <title>Genome of the facultative scuticociliatosis pathogen Pseudocohnilembus persalinus provides insight into its virulence through horizontal gene transfer.</title>
        <authorList>
            <person name="Xiong J."/>
            <person name="Wang G."/>
            <person name="Cheng J."/>
            <person name="Tian M."/>
            <person name="Pan X."/>
            <person name="Warren A."/>
            <person name="Jiang C."/>
            <person name="Yuan D."/>
            <person name="Miao W."/>
        </authorList>
    </citation>
    <scope>NUCLEOTIDE SEQUENCE [LARGE SCALE GENOMIC DNA]</scope>
    <source>
        <strain evidence="2">36N120E</strain>
    </source>
</reference>
<evidence type="ECO:0000313" key="3">
    <source>
        <dbReference type="Proteomes" id="UP000054937"/>
    </source>
</evidence>
<comment type="caution">
    <text evidence="2">The sequence shown here is derived from an EMBL/GenBank/DDBJ whole genome shotgun (WGS) entry which is preliminary data.</text>
</comment>
<feature type="region of interest" description="Disordered" evidence="1">
    <location>
        <begin position="86"/>
        <end position="112"/>
    </location>
</feature>
<dbReference type="InParanoid" id="A0A0V0QK82"/>
<dbReference type="EMBL" id="LDAU01000154">
    <property type="protein sequence ID" value="KRX02522.1"/>
    <property type="molecule type" value="Genomic_DNA"/>
</dbReference>
<feature type="region of interest" description="Disordered" evidence="1">
    <location>
        <begin position="199"/>
        <end position="220"/>
    </location>
</feature>
<keyword evidence="3" id="KW-1185">Reference proteome</keyword>
<evidence type="ECO:0000313" key="2">
    <source>
        <dbReference type="EMBL" id="KRX02522.1"/>
    </source>
</evidence>
<accession>A0A0V0QK82</accession>